<evidence type="ECO:0000256" key="1">
    <source>
        <dbReference type="SAM" id="MobiDB-lite"/>
    </source>
</evidence>
<organism evidence="3">
    <name type="scientific">Graphocephala atropunctata</name>
    <dbReference type="NCBI Taxonomy" id="36148"/>
    <lineage>
        <taxon>Eukaryota</taxon>
        <taxon>Metazoa</taxon>
        <taxon>Ecdysozoa</taxon>
        <taxon>Arthropoda</taxon>
        <taxon>Hexapoda</taxon>
        <taxon>Insecta</taxon>
        <taxon>Pterygota</taxon>
        <taxon>Neoptera</taxon>
        <taxon>Paraneoptera</taxon>
        <taxon>Hemiptera</taxon>
        <taxon>Auchenorrhyncha</taxon>
        <taxon>Membracoidea</taxon>
        <taxon>Cicadellidae</taxon>
        <taxon>Cicadellinae</taxon>
        <taxon>Cicadellini</taxon>
        <taxon>Graphocephala</taxon>
    </lineage>
</organism>
<reference evidence="3" key="1">
    <citation type="submission" date="2015-11" db="EMBL/GenBank/DDBJ databases">
        <title>De novo transcriptome assembly of four potential Pierce s Disease insect vectors from Arizona vineyards.</title>
        <authorList>
            <person name="Tassone E.E."/>
        </authorList>
    </citation>
    <scope>NUCLEOTIDE SEQUENCE</scope>
</reference>
<dbReference type="EMBL" id="GEBQ01028816">
    <property type="protein sequence ID" value="JAT11161.1"/>
    <property type="molecule type" value="Transcribed_RNA"/>
</dbReference>
<sequence length="150" mass="16338">MFIFASSSVLPLWTVVFFGIIDHCKPDQLKMKQLISSDQEADCTVECSPAQGNKVYESCMYDCVLKSATFFTKEQRRPTTPSSGQPQSTETQAGKSTSTTSESKLHVSNTKATSDFSHPTTLMANKTTTQIPNKSTKPEVKSNASTPGTT</sequence>
<evidence type="ECO:0008006" key="5">
    <source>
        <dbReference type="Google" id="ProtNLM"/>
    </source>
</evidence>
<evidence type="ECO:0000256" key="2">
    <source>
        <dbReference type="SAM" id="SignalP"/>
    </source>
</evidence>
<keyword evidence="2" id="KW-0732">Signal</keyword>
<feature type="region of interest" description="Disordered" evidence="1">
    <location>
        <begin position="74"/>
        <end position="150"/>
    </location>
</feature>
<dbReference type="AlphaFoldDB" id="A0A1B6KI80"/>
<proteinExistence type="predicted"/>
<gene>
    <name evidence="4" type="ORF">g.16192</name>
    <name evidence="3" type="ORF">g.16193</name>
</gene>
<accession>A0A1B6KI80</accession>
<evidence type="ECO:0000313" key="4">
    <source>
        <dbReference type="EMBL" id="JAT39727.1"/>
    </source>
</evidence>
<evidence type="ECO:0000313" key="3">
    <source>
        <dbReference type="EMBL" id="JAT11161.1"/>
    </source>
</evidence>
<dbReference type="EMBL" id="GEBQ01000250">
    <property type="protein sequence ID" value="JAT39727.1"/>
    <property type="molecule type" value="Transcribed_RNA"/>
</dbReference>
<feature type="compositionally biased region" description="Polar residues" evidence="1">
    <location>
        <begin position="78"/>
        <end position="135"/>
    </location>
</feature>
<feature type="chain" id="PRO_5008586591" description="Kazal-like domain-containing protein" evidence="2">
    <location>
        <begin position="27"/>
        <end position="150"/>
    </location>
</feature>
<feature type="signal peptide" evidence="2">
    <location>
        <begin position="1"/>
        <end position="26"/>
    </location>
</feature>
<name>A0A1B6KI80_9HEMI</name>
<protein>
    <recommendedName>
        <fullName evidence="5">Kazal-like domain-containing protein</fullName>
    </recommendedName>
</protein>